<dbReference type="InterPro" id="IPR036388">
    <property type="entry name" value="WH-like_DNA-bd_sf"/>
</dbReference>
<feature type="compositionally biased region" description="Basic and acidic residues" evidence="5">
    <location>
        <begin position="38"/>
        <end position="50"/>
    </location>
</feature>
<dbReference type="FunFam" id="1.10.10.10:FF:000300">
    <property type="entry name" value="Eukaryotic translation initiation factor 3 subunit C"/>
    <property type="match status" value="1"/>
</dbReference>
<comment type="function">
    <text evidence="4">Component of the eukaryotic translation initiation factor 3 (eIF-3) complex, which is involved in protein synthesis of a specialized repertoire of mRNAs and, together with other initiation factors, stimulates binding of mRNA and methionyl-tRNAi to the 40S ribosome. The eIF-3 complex specifically targets and initiates translation of a subset of mRNAs involved in cell proliferation.</text>
</comment>
<dbReference type="PANTHER" id="PTHR13937">
    <property type="entry name" value="EUKARYOTIC TRANSLATION INITATION FACTOR 3, SUBUNIT 8 EIF3S8 -RELATED"/>
    <property type="match status" value="1"/>
</dbReference>
<feature type="compositionally biased region" description="Acidic residues" evidence="5">
    <location>
        <begin position="51"/>
        <end position="73"/>
    </location>
</feature>
<dbReference type="PROSITE" id="PS50250">
    <property type="entry name" value="PCI"/>
    <property type="match status" value="1"/>
</dbReference>
<comment type="subunit">
    <text evidence="4">Component of the eukaryotic translation initiation factor 3 (eIF-3) complex.</text>
</comment>
<protein>
    <recommendedName>
        <fullName evidence="4">Eukaryotic translation initiation factor 3 subunit C</fullName>
        <shortName evidence="4">eIF3c</shortName>
    </recommendedName>
    <alternativeName>
        <fullName evidence="4">Eukaryotic translation initiation factor 3 93 kDa subunit homolog</fullName>
        <shortName evidence="4">eIF3 p93</shortName>
    </alternativeName>
    <alternativeName>
        <fullName evidence="4">Translation initiation factor eIF3, p93 subunit homolog</fullName>
    </alternativeName>
</protein>
<feature type="region of interest" description="Disordered" evidence="5">
    <location>
        <begin position="1"/>
        <end position="110"/>
    </location>
</feature>
<sequence>MSRFFASTLSDSDLSSDEELLSSSEEEELLSSEEEENQKELSSDEEGKQEESEEDESDIFGSESEEEESSSDDEGPRRGPSYFLKKSFAKSDDEESESEDETRKVVKSAKDKLLDEMKNNSDAIELSKKKNSWVQISSELEKLTKNLSKAQQQNLGSGLKLFIKVIAGLEDAIAENSGSNKKKMDALNSKAFNTIKQRVKKHIKEFQKNVDLYRQDPEAFEKEDEQAENDLDGTALNDATVNKSSQKTTKLSEQSEGVFQTLRTVIESRGKKNVDINEQVASLEMLLSVVVDPFELISIYLMLIPIRFDLFSNAAYMSVETWNSVFQDISALFKILEENSNTYRVLENAVPTDDIEIQPESNKDGIKEILGSIPSLVERLDDELTKSLQVIDPHTTEYVERLKDEGKIYDLIVRCQLYCELIIPKEEYKGVAGEQLARVVLRRVEHIYYKPVQLIILAEKTTWAKLQGRESKIYPKINDLNLKGNYSDGLLDSLCSILYTQSNSIFRKKAMLCHIYYYAFNDKFYRARDMFLMSHLQSTIHTSDPQLQVLFNRALVQLGLCAFRSGLINDSQQLLQEIATSQRSKELLGQGTQRYQQQQSLVDKQRLLPFHMHINLELLECCFLTASLLIEVPTFAKTNDLNSTKQHTYSSAKSFKRALEYFDRQFFQGPPENAKEHIMHAAKALQKGDWIKASELINSIKIWDLFSKSDELKIMLKSKLQVEGLRTYLFTFKNFYEKLSIDKLANVFQTSEQKVNSVVSKMIFEEEINAALDQKTNSIIFIQGVEVSKLQELALQLADRAGQLAERNERIAAGGHQGSSQSNQQQSNSNNSNNNNNNQQSNQHNSYGVKLAPVTGALDSTPGKISGGALNGFDKRQRKNQSRK</sequence>
<dbReference type="InterPro" id="IPR008905">
    <property type="entry name" value="EIF3C_N_dom"/>
</dbReference>
<feature type="region of interest" description="Disordered" evidence="5">
    <location>
        <begin position="225"/>
        <end position="252"/>
    </location>
</feature>
<feature type="compositionally biased region" description="Polar residues" evidence="5">
    <location>
        <begin position="237"/>
        <end position="252"/>
    </location>
</feature>
<feature type="compositionally biased region" description="Acidic residues" evidence="5">
    <location>
        <begin position="14"/>
        <end position="37"/>
    </location>
</feature>
<keyword evidence="3 4" id="KW-0648">Protein biosynthesis</keyword>
<keyword evidence="2 4" id="KW-0396">Initiation factor</keyword>
<dbReference type="GO" id="GO:0001732">
    <property type="term" value="P:formation of cytoplasmic translation initiation complex"/>
    <property type="evidence" value="ECO:0007669"/>
    <property type="project" value="UniProtKB-UniRule"/>
</dbReference>
<accession>A0A1E4TUH6</accession>
<dbReference type="GO" id="GO:0071541">
    <property type="term" value="C:eukaryotic translation initiation factor 3 complex, eIF3m"/>
    <property type="evidence" value="ECO:0007669"/>
    <property type="project" value="EnsemblFungi"/>
</dbReference>
<dbReference type="GO" id="GO:0031369">
    <property type="term" value="F:translation initiation factor binding"/>
    <property type="evidence" value="ECO:0007669"/>
    <property type="project" value="EnsemblFungi"/>
</dbReference>
<evidence type="ECO:0000256" key="4">
    <source>
        <dbReference type="HAMAP-Rule" id="MF_03002"/>
    </source>
</evidence>
<dbReference type="Pfam" id="PF05470">
    <property type="entry name" value="eIF-3c_N"/>
    <property type="match status" value="1"/>
</dbReference>
<dbReference type="GO" id="GO:0071540">
    <property type="term" value="C:eukaryotic translation initiation factor 3 complex, eIF3e"/>
    <property type="evidence" value="ECO:0007669"/>
    <property type="project" value="EnsemblFungi"/>
</dbReference>
<dbReference type="SMART" id="SM00088">
    <property type="entry name" value="PINT"/>
    <property type="match status" value="1"/>
</dbReference>
<dbReference type="GO" id="GO:0003743">
    <property type="term" value="F:translation initiation factor activity"/>
    <property type="evidence" value="ECO:0007669"/>
    <property type="project" value="UniProtKB-UniRule"/>
</dbReference>
<dbReference type="Gene3D" id="1.10.10.10">
    <property type="entry name" value="Winged helix-like DNA-binding domain superfamily/Winged helix DNA-binding domain"/>
    <property type="match status" value="1"/>
</dbReference>
<organism evidence="7 8">
    <name type="scientific">Pachysolen tannophilus NRRL Y-2460</name>
    <dbReference type="NCBI Taxonomy" id="669874"/>
    <lineage>
        <taxon>Eukaryota</taxon>
        <taxon>Fungi</taxon>
        <taxon>Dikarya</taxon>
        <taxon>Ascomycota</taxon>
        <taxon>Saccharomycotina</taxon>
        <taxon>Pichiomycetes</taxon>
        <taxon>Pachysolenaceae</taxon>
        <taxon>Pachysolen</taxon>
    </lineage>
</organism>
<dbReference type="Pfam" id="PF26569">
    <property type="entry name" value="EIF3CL_C"/>
    <property type="match status" value="1"/>
</dbReference>
<evidence type="ECO:0000256" key="3">
    <source>
        <dbReference type="ARBA" id="ARBA00022917"/>
    </source>
</evidence>
<dbReference type="HAMAP" id="MF_03002">
    <property type="entry name" value="eIF3c"/>
    <property type="match status" value="1"/>
</dbReference>
<comment type="similarity">
    <text evidence="4">Belongs to the eIF-3 subunit C family.</text>
</comment>
<dbReference type="Proteomes" id="UP000094236">
    <property type="component" value="Unassembled WGS sequence"/>
</dbReference>
<evidence type="ECO:0000256" key="2">
    <source>
        <dbReference type="ARBA" id="ARBA00022540"/>
    </source>
</evidence>
<dbReference type="GO" id="GO:0008541">
    <property type="term" value="C:proteasome regulatory particle, lid subcomplex"/>
    <property type="evidence" value="ECO:0007669"/>
    <property type="project" value="UniProtKB-ARBA"/>
</dbReference>
<dbReference type="InterPro" id="IPR058999">
    <property type="entry name" value="EIF3CL_C"/>
</dbReference>
<dbReference type="GO" id="GO:0016282">
    <property type="term" value="C:eukaryotic 43S preinitiation complex"/>
    <property type="evidence" value="ECO:0007669"/>
    <property type="project" value="UniProtKB-UniRule"/>
</dbReference>
<comment type="subcellular location">
    <subcellularLocation>
        <location evidence="4">Cytoplasm</location>
    </subcellularLocation>
</comment>
<evidence type="ECO:0000313" key="8">
    <source>
        <dbReference type="Proteomes" id="UP000094236"/>
    </source>
</evidence>
<dbReference type="OrthoDB" id="29647at2759"/>
<keyword evidence="1 4" id="KW-0963">Cytoplasm</keyword>
<gene>
    <name evidence="4" type="primary">NIP1</name>
    <name evidence="7" type="ORF">PACTADRAFT_50103</name>
</gene>
<dbReference type="InterPro" id="IPR027516">
    <property type="entry name" value="EIF3C"/>
</dbReference>
<reference evidence="8" key="1">
    <citation type="submission" date="2016-05" db="EMBL/GenBank/DDBJ databases">
        <title>Comparative genomics of biotechnologically important yeasts.</title>
        <authorList>
            <consortium name="DOE Joint Genome Institute"/>
            <person name="Riley R."/>
            <person name="Haridas S."/>
            <person name="Wolfe K.H."/>
            <person name="Lopes M.R."/>
            <person name="Hittinger C.T."/>
            <person name="Goker M."/>
            <person name="Salamov A."/>
            <person name="Wisecaver J."/>
            <person name="Long T.M."/>
            <person name="Aerts A.L."/>
            <person name="Barry K."/>
            <person name="Choi C."/>
            <person name="Clum A."/>
            <person name="Coughlan A.Y."/>
            <person name="Deshpande S."/>
            <person name="Douglass A.P."/>
            <person name="Hanson S.J."/>
            <person name="Klenk H.-P."/>
            <person name="Labutti K."/>
            <person name="Lapidus A."/>
            <person name="Lindquist E."/>
            <person name="Lipzen A."/>
            <person name="Meier-Kolthoff J.P."/>
            <person name="Ohm R.A."/>
            <person name="Otillar R.P."/>
            <person name="Pangilinan J."/>
            <person name="Peng Y."/>
            <person name="Rokas A."/>
            <person name="Rosa C.A."/>
            <person name="Scheuner C."/>
            <person name="Sibirny A.A."/>
            <person name="Slot J.C."/>
            <person name="Stielow J.B."/>
            <person name="Sun H."/>
            <person name="Kurtzman C.P."/>
            <person name="Blackwell M."/>
            <person name="Grigoriev I.V."/>
            <person name="Jeffries T.W."/>
        </authorList>
    </citation>
    <scope>NUCLEOTIDE SEQUENCE [LARGE SCALE GENOMIC DNA]</scope>
    <source>
        <strain evidence="8">NRRL Y-2460</strain>
    </source>
</reference>
<name>A0A1E4TUH6_PACTA</name>
<dbReference type="GO" id="GO:0043614">
    <property type="term" value="C:multi-eIF complex"/>
    <property type="evidence" value="ECO:0007669"/>
    <property type="project" value="EnsemblFungi"/>
</dbReference>
<evidence type="ECO:0000259" key="6">
    <source>
        <dbReference type="PROSITE" id="PS50250"/>
    </source>
</evidence>
<dbReference type="InterPro" id="IPR000717">
    <property type="entry name" value="PCI_dom"/>
</dbReference>
<feature type="region of interest" description="Disordered" evidence="5">
    <location>
        <begin position="813"/>
        <end position="884"/>
    </location>
</feature>
<keyword evidence="8" id="KW-1185">Reference proteome</keyword>
<dbReference type="AlphaFoldDB" id="A0A1E4TUH6"/>
<feature type="compositionally biased region" description="Basic and acidic residues" evidence="5">
    <location>
        <begin position="101"/>
        <end position="110"/>
    </location>
</feature>
<proteinExistence type="inferred from homology"/>
<dbReference type="SUPFAM" id="SSF46785">
    <property type="entry name" value="Winged helix' DNA-binding domain"/>
    <property type="match status" value="1"/>
</dbReference>
<feature type="compositionally biased region" description="Low complexity" evidence="5">
    <location>
        <begin position="818"/>
        <end position="846"/>
    </location>
</feature>
<dbReference type="GO" id="GO:0003723">
    <property type="term" value="F:RNA binding"/>
    <property type="evidence" value="ECO:0007669"/>
    <property type="project" value="InterPro"/>
</dbReference>
<dbReference type="InterPro" id="IPR036390">
    <property type="entry name" value="WH_DNA-bd_sf"/>
</dbReference>
<dbReference type="GO" id="GO:0033290">
    <property type="term" value="C:eukaryotic 48S preinitiation complex"/>
    <property type="evidence" value="ECO:0007669"/>
    <property type="project" value="UniProtKB-UniRule"/>
</dbReference>
<evidence type="ECO:0000313" key="7">
    <source>
        <dbReference type="EMBL" id="ODV95369.1"/>
    </source>
</evidence>
<dbReference type="PANTHER" id="PTHR13937:SF0">
    <property type="entry name" value="EUKARYOTIC TRANSLATION INITIATION FACTOR 3 SUBUNIT C-RELATED"/>
    <property type="match status" value="1"/>
</dbReference>
<evidence type="ECO:0000256" key="1">
    <source>
        <dbReference type="ARBA" id="ARBA00022490"/>
    </source>
</evidence>
<evidence type="ECO:0000256" key="5">
    <source>
        <dbReference type="SAM" id="MobiDB-lite"/>
    </source>
</evidence>
<dbReference type="Pfam" id="PF01399">
    <property type="entry name" value="PCI"/>
    <property type="match status" value="1"/>
</dbReference>
<feature type="domain" description="PCI" evidence="6">
    <location>
        <begin position="610"/>
        <end position="786"/>
    </location>
</feature>
<dbReference type="EMBL" id="KV454014">
    <property type="protein sequence ID" value="ODV95369.1"/>
    <property type="molecule type" value="Genomic_DNA"/>
</dbReference>
<dbReference type="STRING" id="669874.A0A1E4TUH6"/>
<dbReference type="GO" id="GO:0010494">
    <property type="term" value="C:cytoplasmic stress granule"/>
    <property type="evidence" value="ECO:0007669"/>
    <property type="project" value="EnsemblFungi"/>
</dbReference>